<evidence type="ECO:0000313" key="3">
    <source>
        <dbReference type="Proteomes" id="UP000063275"/>
    </source>
</evidence>
<organism evidence="2">
    <name type="scientific">Fusobacterium hwasookii ChDC F174</name>
    <dbReference type="NCBI Taxonomy" id="1307442"/>
    <lineage>
        <taxon>Bacteria</taxon>
        <taxon>Fusobacteriati</taxon>
        <taxon>Fusobacteriota</taxon>
        <taxon>Fusobacteriia</taxon>
        <taxon>Fusobacteriales</taxon>
        <taxon>Fusobacteriaceae</taxon>
        <taxon>Fusobacterium</taxon>
    </lineage>
</organism>
<feature type="transmembrane region" description="Helical" evidence="1">
    <location>
        <begin position="83"/>
        <end position="103"/>
    </location>
</feature>
<keyword evidence="1" id="KW-1133">Transmembrane helix</keyword>
<feature type="transmembrane region" description="Helical" evidence="1">
    <location>
        <begin position="6"/>
        <end position="24"/>
    </location>
</feature>
<dbReference type="KEGG" id="fhw:RN87_08300"/>
<keyword evidence="1" id="KW-0472">Membrane</keyword>
<evidence type="ECO:0000256" key="1">
    <source>
        <dbReference type="SAM" id="Phobius"/>
    </source>
</evidence>
<feature type="transmembrane region" description="Helical" evidence="1">
    <location>
        <begin position="36"/>
        <end position="56"/>
    </location>
</feature>
<proteinExistence type="predicted"/>
<reference evidence="2 3" key="1">
    <citation type="submission" date="2015-11" db="EMBL/GenBank/DDBJ databases">
        <authorList>
            <person name="Zhang Y."/>
            <person name="Guo Z."/>
        </authorList>
    </citation>
    <scope>NUCLEOTIDE SEQUENCE [LARGE SCALE GENOMIC DNA]</scope>
    <source>
        <strain evidence="2 3">ChDC F174</strain>
    </source>
</reference>
<dbReference type="Proteomes" id="UP000063275">
    <property type="component" value="Chromosome"/>
</dbReference>
<sequence length="229" mass="26977">MDLIIPTFFITILFAFSLLIAFIIRKRLIEKFAKPLYYVGFIFFLLLPIFIIFQGYQEYKECYLFKDYIDFTITPSSFILHRLSIPLIVWFFISAFLLFALIMKKGENKRISKMLDDLEKSKLLKYAKEDFIISDKILETGVLGNDIKLGSKFLFVIYPDYIIPYSWLDTVKVGEISGRYGSKAYYVNIVLKKSFKSIKITFAKKEVCEKITELLLKKKYKSQNNRQSI</sequence>
<dbReference type="EMBL" id="CP013331">
    <property type="protein sequence ID" value="ALQ40528.1"/>
    <property type="molecule type" value="Genomic_DNA"/>
</dbReference>
<dbReference type="OrthoDB" id="87856at2"/>
<gene>
    <name evidence="2" type="ORF">RN87_08300</name>
</gene>
<name>A0A0S2ZNJ8_9FUSO</name>
<accession>A0A0S2ZNJ8</accession>
<protein>
    <submittedName>
        <fullName evidence="2">Uncharacterized protein</fullName>
    </submittedName>
</protein>
<evidence type="ECO:0000313" key="2">
    <source>
        <dbReference type="EMBL" id="ALQ40528.1"/>
    </source>
</evidence>
<dbReference type="AlphaFoldDB" id="A0A0S2ZNJ8"/>
<keyword evidence="1" id="KW-0812">Transmembrane</keyword>
<dbReference type="RefSeq" id="WP_032894885.1">
    <property type="nucleotide sequence ID" value="NZ_ATKF01000036.1"/>
</dbReference>